<accession>A0A2T4MZM7</accession>
<evidence type="ECO:0000313" key="2">
    <source>
        <dbReference type="Proteomes" id="UP000241986"/>
    </source>
</evidence>
<comment type="caution">
    <text evidence="1">The sequence shown here is derived from an EMBL/GenBank/DDBJ whole genome shotgun (WGS) entry which is preliminary data.</text>
</comment>
<evidence type="ECO:0000313" key="1">
    <source>
        <dbReference type="EMBL" id="PTH80039.1"/>
    </source>
</evidence>
<organism evidence="1 2">
    <name type="scientific">Aeromonas veronii</name>
    <dbReference type="NCBI Taxonomy" id="654"/>
    <lineage>
        <taxon>Bacteria</taxon>
        <taxon>Pseudomonadati</taxon>
        <taxon>Pseudomonadota</taxon>
        <taxon>Gammaproteobacteria</taxon>
        <taxon>Aeromonadales</taxon>
        <taxon>Aeromonadaceae</taxon>
        <taxon>Aeromonas</taxon>
    </lineage>
</organism>
<dbReference type="Proteomes" id="UP000241986">
    <property type="component" value="Unassembled WGS sequence"/>
</dbReference>
<proteinExistence type="predicted"/>
<dbReference type="EMBL" id="PZKL01000037">
    <property type="protein sequence ID" value="PTH80039.1"/>
    <property type="molecule type" value="Genomic_DNA"/>
</dbReference>
<name>A0A2T4MZM7_AERVE</name>
<dbReference type="AlphaFoldDB" id="A0A2T4MZM7"/>
<sequence length="201" mass="22895">MRCYHFQNMFLTGVQAGVQADHVQDKLAIKYADEKEDDYARETYVEWATGHKTIILFNGGMHSDLIELKSFFESPDNCYPWSYFNESEEALAGAMTNVGIILPFHIYGLKDYVLDFLNSESQDVLGGNAPDSVTKFNDVILKDEDGKTYLANIHISRSKKGNLDLSIYRKNDGIERESFSCEYIDFDIQLIKKISSASLLM</sequence>
<dbReference type="RefSeq" id="WP_107683922.1">
    <property type="nucleotide sequence ID" value="NZ_PZKL01000037.1"/>
</dbReference>
<protein>
    <submittedName>
        <fullName evidence="1">Uncharacterized protein</fullName>
    </submittedName>
</protein>
<reference evidence="1 2" key="1">
    <citation type="submission" date="2018-03" db="EMBL/GenBank/DDBJ databases">
        <title>Aeromonas veronii whole genome sequencing and analysis.</title>
        <authorList>
            <person name="Xie H."/>
            <person name="Liu T."/>
            <person name="Wang K."/>
        </authorList>
    </citation>
    <scope>NUCLEOTIDE SEQUENCE [LARGE SCALE GENOMIC DNA]</scope>
    <source>
        <strain evidence="1 2">XH.VA.1</strain>
    </source>
</reference>
<gene>
    <name evidence="1" type="ORF">DAA48_15860</name>
</gene>